<dbReference type="OrthoDB" id="725917at2"/>
<dbReference type="RefSeq" id="WP_146857641.1">
    <property type="nucleotide sequence ID" value="NZ_BKAU01000001.1"/>
</dbReference>
<proteinExistence type="predicted"/>
<name>A0A512REL6_9BACT</name>
<dbReference type="Pfam" id="PF12771">
    <property type="entry name" value="SusD-like_2"/>
    <property type="match status" value="1"/>
</dbReference>
<evidence type="ECO:0000313" key="2">
    <source>
        <dbReference type="Proteomes" id="UP000321436"/>
    </source>
</evidence>
<dbReference type="EMBL" id="BKAU01000001">
    <property type="protein sequence ID" value="GEP94151.1"/>
    <property type="molecule type" value="Genomic_DNA"/>
</dbReference>
<organism evidence="1 2">
    <name type="scientific">Chitinophaga cymbidii</name>
    <dbReference type="NCBI Taxonomy" id="1096750"/>
    <lineage>
        <taxon>Bacteria</taxon>
        <taxon>Pseudomonadati</taxon>
        <taxon>Bacteroidota</taxon>
        <taxon>Chitinophagia</taxon>
        <taxon>Chitinophagales</taxon>
        <taxon>Chitinophagaceae</taxon>
        <taxon>Chitinophaga</taxon>
    </lineage>
</organism>
<dbReference type="AlphaFoldDB" id="A0A512REL6"/>
<dbReference type="InterPro" id="IPR011990">
    <property type="entry name" value="TPR-like_helical_dom_sf"/>
</dbReference>
<evidence type="ECO:0000313" key="1">
    <source>
        <dbReference type="EMBL" id="GEP94151.1"/>
    </source>
</evidence>
<evidence type="ECO:0008006" key="3">
    <source>
        <dbReference type="Google" id="ProtNLM"/>
    </source>
</evidence>
<keyword evidence="2" id="KW-1185">Reference proteome</keyword>
<protein>
    <recommendedName>
        <fullName evidence="3">SusD/RagB family nutrient-binding outer membrane lipoprotein</fullName>
    </recommendedName>
</protein>
<reference evidence="1 2" key="1">
    <citation type="submission" date="2019-07" db="EMBL/GenBank/DDBJ databases">
        <title>Whole genome shotgun sequence of Chitinophaga cymbidii NBRC 109752.</title>
        <authorList>
            <person name="Hosoyama A."/>
            <person name="Uohara A."/>
            <person name="Ohji S."/>
            <person name="Ichikawa N."/>
        </authorList>
    </citation>
    <scope>NUCLEOTIDE SEQUENCE [LARGE SCALE GENOMIC DNA]</scope>
    <source>
        <strain evidence="1 2">NBRC 109752</strain>
    </source>
</reference>
<dbReference type="SUPFAM" id="SSF48452">
    <property type="entry name" value="TPR-like"/>
    <property type="match status" value="1"/>
</dbReference>
<gene>
    <name evidence="1" type="ORF">CCY01nite_04110</name>
</gene>
<dbReference type="InterPro" id="IPR041662">
    <property type="entry name" value="SusD-like_2"/>
</dbReference>
<dbReference type="Proteomes" id="UP000321436">
    <property type="component" value="Unassembled WGS sequence"/>
</dbReference>
<comment type="caution">
    <text evidence="1">The sequence shown here is derived from an EMBL/GenBank/DDBJ whole genome shotgun (WGS) entry which is preliminary data.</text>
</comment>
<dbReference type="Gene3D" id="1.25.40.390">
    <property type="match status" value="1"/>
</dbReference>
<accession>A0A512REL6</accession>
<sequence length="493" mass="54708">MKLISLKYMASAAMLGIFMTAAVSCKKDFGDMNVNPNTPPQPSTKFLFGSAVVGLAGVTNAAGGQLYVQHLAEFIYNNESRYFNREYSYNAIYTGPLMDLTRIIELNTDPETKDSKEVTDNSPNANQLGHARTLRAFLMLTMTDRWGAIPYSEALQGTENIKPKFDDQKTIYADLLKELKEAPAQITTAMPNDPLFDGNWQRWKRWGNSLRAIAALRISETEDAEAGRTAFQEAVAAGLMTSIDDDATYSYQATQAFESPWYTNYRSRYDYGVSEVFIDKLKAMADPRLPIFARSPANAPGTYKGVPYGVNEQFSTSAYSLIGTVPAGQAFPSILTSYAQVCFTMAEAALIGWIPGGDAEAISWYNKGIIASIKKWNVLAKNTVAETDTTVYPLSPAVVLLPAQTAAQKLERIQTQKWINFYLGNGYEAWAEWRRTGYPVLSPAPDAVNVGGQIPRRQCYISTERDLNTENYKAIVAAQGPDELSTRLWWDKP</sequence>
<dbReference type="PROSITE" id="PS51257">
    <property type="entry name" value="PROKAR_LIPOPROTEIN"/>
    <property type="match status" value="1"/>
</dbReference>